<dbReference type="InterPro" id="IPR055170">
    <property type="entry name" value="GFO_IDH_MocA-like_dom"/>
</dbReference>
<evidence type="ECO:0000313" key="6">
    <source>
        <dbReference type="Proteomes" id="UP001589867"/>
    </source>
</evidence>
<dbReference type="SUPFAM" id="SSF51735">
    <property type="entry name" value="NAD(P)-binding Rossmann-fold domains"/>
    <property type="match status" value="1"/>
</dbReference>
<comment type="caution">
    <text evidence="5">The sequence shown here is derived from an EMBL/GenBank/DDBJ whole genome shotgun (WGS) entry which is preliminary data.</text>
</comment>
<dbReference type="Pfam" id="PF01408">
    <property type="entry name" value="GFO_IDH_MocA"/>
    <property type="match status" value="1"/>
</dbReference>
<reference evidence="5 6" key="1">
    <citation type="submission" date="2024-09" db="EMBL/GenBank/DDBJ databases">
        <authorList>
            <person name="Sun Q."/>
            <person name="Mori K."/>
        </authorList>
    </citation>
    <scope>NUCLEOTIDE SEQUENCE [LARGE SCALE GENOMIC DNA]</scope>
    <source>
        <strain evidence="5 6">TBRC 3947</strain>
    </source>
</reference>
<proteinExistence type="inferred from homology"/>
<evidence type="ECO:0000256" key="1">
    <source>
        <dbReference type="ARBA" id="ARBA00010928"/>
    </source>
</evidence>
<keyword evidence="2" id="KW-0560">Oxidoreductase</keyword>
<gene>
    <name evidence="5" type="ORF">ACFFIA_30440</name>
</gene>
<dbReference type="Gene3D" id="3.40.50.720">
    <property type="entry name" value="NAD(P)-binding Rossmann-like Domain"/>
    <property type="match status" value="1"/>
</dbReference>
<evidence type="ECO:0000259" key="4">
    <source>
        <dbReference type="Pfam" id="PF22725"/>
    </source>
</evidence>
<dbReference type="PANTHER" id="PTHR42840">
    <property type="entry name" value="NAD(P)-BINDING ROSSMANN-FOLD SUPERFAMILY PROTEIN-RELATED"/>
    <property type="match status" value="1"/>
</dbReference>
<comment type="similarity">
    <text evidence="1">Belongs to the Gfo/Idh/MocA family.</text>
</comment>
<dbReference type="InterPro" id="IPR036291">
    <property type="entry name" value="NAD(P)-bd_dom_sf"/>
</dbReference>
<feature type="domain" description="Gfo/Idh/MocA-like oxidoreductase N-terminal" evidence="3">
    <location>
        <begin position="1"/>
        <end position="118"/>
    </location>
</feature>
<dbReference type="PANTHER" id="PTHR42840:SF3">
    <property type="entry name" value="BINDING ROSSMANN FOLD OXIDOREDUCTASE, PUTATIVE (AFU_ORTHOLOGUE AFUA_2G10240)-RELATED"/>
    <property type="match status" value="1"/>
</dbReference>
<keyword evidence="6" id="KW-1185">Reference proteome</keyword>
<dbReference type="EMBL" id="JBHLUH010000063">
    <property type="protein sequence ID" value="MFC0531978.1"/>
    <property type="molecule type" value="Genomic_DNA"/>
</dbReference>
<dbReference type="RefSeq" id="WP_377257389.1">
    <property type="nucleotide sequence ID" value="NZ_JBHLUH010000063.1"/>
</dbReference>
<sequence>MRFGLIGAGRIGALHATTLASLPAVNGLVVCDIDRGQARAVADRVGAVAVDTLDEMLAAGIDAAVVTTSTSTHASLIQQIAAAGKPVFCEKPIAPDVAGTRAVLAAVQQAGVALQVGFQRRHDPGIAAIRAAVVEGRLGDLHLLRSCTHDPAPPPATYVATSGGIFRDCAVHDFDIVRWVTGREVVEVSATGTNRGAPYFAEASDVDTAAATLTLDDGTLAICTATRYNGAGYDVRLEAHGSAGALTAGLDARAPLPPAATGEPYTGFGERFHDAYAAELAAFCDLVTGTGTNSCTGEEALAALLVAEAAELSRRKGRPVLVEEVPR</sequence>
<name>A0ABV6MC61_9ACTN</name>
<dbReference type="Gene3D" id="3.30.360.10">
    <property type="entry name" value="Dihydrodipicolinate Reductase, domain 2"/>
    <property type="match status" value="1"/>
</dbReference>
<dbReference type="Pfam" id="PF22725">
    <property type="entry name" value="GFO_IDH_MocA_C3"/>
    <property type="match status" value="1"/>
</dbReference>
<dbReference type="InterPro" id="IPR000683">
    <property type="entry name" value="Gfo/Idh/MocA-like_OxRdtase_N"/>
</dbReference>
<evidence type="ECO:0000259" key="3">
    <source>
        <dbReference type="Pfam" id="PF01408"/>
    </source>
</evidence>
<dbReference type="SUPFAM" id="SSF55347">
    <property type="entry name" value="Glyceraldehyde-3-phosphate dehydrogenase-like, C-terminal domain"/>
    <property type="match status" value="1"/>
</dbReference>
<evidence type="ECO:0000313" key="5">
    <source>
        <dbReference type="EMBL" id="MFC0531978.1"/>
    </source>
</evidence>
<dbReference type="Proteomes" id="UP001589867">
    <property type="component" value="Unassembled WGS sequence"/>
</dbReference>
<feature type="domain" description="GFO/IDH/MocA-like oxidoreductase" evidence="4">
    <location>
        <begin position="127"/>
        <end position="246"/>
    </location>
</feature>
<organism evidence="5 6">
    <name type="scientific">Phytohabitans kaempferiae</name>
    <dbReference type="NCBI Taxonomy" id="1620943"/>
    <lineage>
        <taxon>Bacteria</taxon>
        <taxon>Bacillati</taxon>
        <taxon>Actinomycetota</taxon>
        <taxon>Actinomycetes</taxon>
        <taxon>Micromonosporales</taxon>
        <taxon>Micromonosporaceae</taxon>
    </lineage>
</organism>
<accession>A0ABV6MC61</accession>
<evidence type="ECO:0000256" key="2">
    <source>
        <dbReference type="ARBA" id="ARBA00023002"/>
    </source>
</evidence>
<protein>
    <submittedName>
        <fullName evidence="5">Gfo/Idh/MocA family oxidoreductase</fullName>
    </submittedName>
</protein>